<organism evidence="3 4">
    <name type="scientific">Cohnella silvisoli</name>
    <dbReference type="NCBI Taxonomy" id="2873699"/>
    <lineage>
        <taxon>Bacteria</taxon>
        <taxon>Bacillati</taxon>
        <taxon>Bacillota</taxon>
        <taxon>Bacilli</taxon>
        <taxon>Bacillales</taxon>
        <taxon>Paenibacillaceae</taxon>
        <taxon>Cohnella</taxon>
    </lineage>
</organism>
<dbReference type="Proteomes" id="UP001493487">
    <property type="component" value="Unassembled WGS sequence"/>
</dbReference>
<evidence type="ECO:0000259" key="2">
    <source>
        <dbReference type="Pfam" id="PF19701"/>
    </source>
</evidence>
<keyword evidence="1" id="KW-1133">Transmembrane helix</keyword>
<accession>A0ABV1KQK0</accession>
<keyword evidence="1" id="KW-0472">Membrane</keyword>
<comment type="caution">
    <text evidence="3">The sequence shown here is derived from an EMBL/GenBank/DDBJ whole genome shotgun (WGS) entry which is preliminary data.</text>
</comment>
<sequence length="78" mass="8576">MFLFKLVPIMFILIGVLNVLFPRASWFMKYGWQYKNAEPSQAALITARIGGIIAIIIGIFILASGFPNIGTPAGFITD</sequence>
<feature type="domain" description="DUF6199" evidence="2">
    <location>
        <begin position="9"/>
        <end position="64"/>
    </location>
</feature>
<feature type="transmembrane region" description="Helical" evidence="1">
    <location>
        <begin position="6"/>
        <end position="24"/>
    </location>
</feature>
<dbReference type="EMBL" id="JASKHM010000003">
    <property type="protein sequence ID" value="MEQ4482138.1"/>
    <property type="molecule type" value="Genomic_DNA"/>
</dbReference>
<keyword evidence="4" id="KW-1185">Reference proteome</keyword>
<dbReference type="InterPro" id="IPR045679">
    <property type="entry name" value="DUF6199"/>
</dbReference>
<reference evidence="3 4" key="1">
    <citation type="journal article" date="2023" name="Genome Announc.">
        <title>Pan-Genome Analyses of the Genus Cohnella and Proposal of the Novel Species Cohnella silvisoli sp. nov., Isolated from Forest Soil.</title>
        <authorList>
            <person name="Wang C."/>
            <person name="Mao L."/>
            <person name="Bao G."/>
            <person name="Zhu H."/>
        </authorList>
    </citation>
    <scope>NUCLEOTIDE SEQUENCE [LARGE SCALE GENOMIC DNA]</scope>
    <source>
        <strain evidence="3 4">NL03-T5-1</strain>
    </source>
</reference>
<gene>
    <name evidence="3" type="ORF">QJS35_06985</name>
</gene>
<protein>
    <recommendedName>
        <fullName evidence="2">DUF6199 domain-containing protein</fullName>
    </recommendedName>
</protein>
<evidence type="ECO:0000313" key="4">
    <source>
        <dbReference type="Proteomes" id="UP001493487"/>
    </source>
</evidence>
<dbReference type="RefSeq" id="WP_232185196.1">
    <property type="nucleotide sequence ID" value="NZ_JAIOAP010000004.1"/>
</dbReference>
<proteinExistence type="predicted"/>
<evidence type="ECO:0000256" key="1">
    <source>
        <dbReference type="SAM" id="Phobius"/>
    </source>
</evidence>
<feature type="transmembrane region" description="Helical" evidence="1">
    <location>
        <begin position="45"/>
        <end position="66"/>
    </location>
</feature>
<evidence type="ECO:0000313" key="3">
    <source>
        <dbReference type="EMBL" id="MEQ4482138.1"/>
    </source>
</evidence>
<name>A0ABV1KQK0_9BACL</name>
<keyword evidence="1" id="KW-0812">Transmembrane</keyword>
<dbReference type="Pfam" id="PF19701">
    <property type="entry name" value="DUF6199"/>
    <property type="match status" value="1"/>
</dbReference>